<organism evidence="2 3">
    <name type="scientific">Colwellia maritima</name>
    <dbReference type="NCBI Taxonomy" id="2912588"/>
    <lineage>
        <taxon>Bacteria</taxon>
        <taxon>Pseudomonadati</taxon>
        <taxon>Pseudomonadota</taxon>
        <taxon>Gammaproteobacteria</taxon>
        <taxon>Alteromonadales</taxon>
        <taxon>Colwelliaceae</taxon>
        <taxon>Colwellia</taxon>
    </lineage>
</organism>
<protein>
    <recommendedName>
        <fullName evidence="1">FIST domain-containing protein</fullName>
    </recommendedName>
</protein>
<sequence>MSEGLFVWNSDDGSVSEFELGLNISQESGATSLLILACHDNEFTEEQINPLILNCNLQVFGGIYPKLVFKNKLMQQGCIIIGFHQPVDVSIIPHVSTLKTDAQLEQAIDATQVNRGQLTKNDNFLIFYDGLINNIEPFIDTLFEYLDHKINIIGGGAVI</sequence>
<evidence type="ECO:0000313" key="3">
    <source>
        <dbReference type="Proteomes" id="UP001139646"/>
    </source>
</evidence>
<proteinExistence type="predicted"/>
<keyword evidence="3" id="KW-1185">Reference proteome</keyword>
<dbReference type="Proteomes" id="UP001139646">
    <property type="component" value="Unassembled WGS sequence"/>
</dbReference>
<reference evidence="2" key="1">
    <citation type="submission" date="2022-01" db="EMBL/GenBank/DDBJ databases">
        <title>Colwellia maritima, isolated from seawater.</title>
        <authorList>
            <person name="Kristyanto S."/>
            <person name="Jung J."/>
            <person name="Jeon C.O."/>
        </authorList>
    </citation>
    <scope>NUCLEOTIDE SEQUENCE</scope>
    <source>
        <strain evidence="2">MSW7</strain>
    </source>
</reference>
<dbReference type="RefSeq" id="WP_242288460.1">
    <property type="nucleotide sequence ID" value="NZ_JAKKSL010000005.1"/>
</dbReference>
<comment type="caution">
    <text evidence="2">The sequence shown here is derived from an EMBL/GenBank/DDBJ whole genome shotgun (WGS) entry which is preliminary data.</text>
</comment>
<dbReference type="InterPro" id="IPR013702">
    <property type="entry name" value="FIST_domain_N"/>
</dbReference>
<feature type="domain" description="FIST" evidence="1">
    <location>
        <begin position="57"/>
        <end position="157"/>
    </location>
</feature>
<accession>A0ABS9X5T7</accession>
<name>A0ABS9X5T7_9GAMM</name>
<gene>
    <name evidence="2" type="ORF">L3081_22120</name>
</gene>
<dbReference type="Pfam" id="PF08495">
    <property type="entry name" value="FIST"/>
    <property type="match status" value="1"/>
</dbReference>
<dbReference type="EMBL" id="JAKKSL010000005">
    <property type="protein sequence ID" value="MCI2285586.1"/>
    <property type="molecule type" value="Genomic_DNA"/>
</dbReference>
<evidence type="ECO:0000259" key="1">
    <source>
        <dbReference type="Pfam" id="PF08495"/>
    </source>
</evidence>
<evidence type="ECO:0000313" key="2">
    <source>
        <dbReference type="EMBL" id="MCI2285586.1"/>
    </source>
</evidence>